<gene>
    <name evidence="2" type="ORF">EDM21_16030</name>
</gene>
<dbReference type="Gene3D" id="3.20.20.370">
    <property type="entry name" value="Glycoside hydrolase/deacetylase"/>
    <property type="match status" value="1"/>
</dbReference>
<feature type="region of interest" description="Disordered" evidence="1">
    <location>
        <begin position="544"/>
        <end position="565"/>
    </location>
</feature>
<protein>
    <recommendedName>
        <fullName evidence="4">NodB homology domain-containing protein</fullName>
    </recommendedName>
</protein>
<proteinExistence type="predicted"/>
<evidence type="ECO:0000313" key="3">
    <source>
        <dbReference type="Proteomes" id="UP000490800"/>
    </source>
</evidence>
<sequence length="591" mass="66154">MKLARLGVLIDEATVKKRQKCGVNVFECYIEEILEHAGVAFTVIADSGALDTSMFDIVIASVVPENDAAADLLWDFAQAGGTLISYGGLGPFAKRLGCTQGARPGTCYARPPEFHAVPAALRCLSAQPWHADKEDSGTAHGELHAASPHGELSGPVLHSFAVGKGTIHRWAVDIPATVVYLQQGRGPVYQDGIPAPDGSANIDEGILKADDEISFDWQWDRSRTATGMPYFAYPHADYWREMLLSHLIRCALATGRSLPLLDYWPEGTGRVALISFDSDFNEDERAIITLDVLKELKIPSTWCMIEPGYSAQVYERVQAEGHELALHYNALEQENGIWSLEEFTRQRLWMQEATGVKQVTSSKNHYTRYEGWGELFRWCEANGVAADQTRGPTKRGNVGFLFGTCHPYFPIAWCDEGNRRYDVLEIGFLTQDMNHPSLSDTSVIEPFLEQVANVGGVGHFLFHQIHIHGLEPVRQAIREVVQQASQMGFTFWTSKQINDWQRARRKIQVTGIDESGRVQLERAGVEESLAVWLPVSEAAETIEPGESRAIESREPREPREPRESNEIVYRYGIPCIKQVEHSTWEERNTDE</sequence>
<dbReference type="EMBL" id="RHLK01000009">
    <property type="protein sequence ID" value="MVP01007.1"/>
    <property type="molecule type" value="Genomic_DNA"/>
</dbReference>
<reference evidence="2 3" key="1">
    <citation type="journal article" date="2019" name="Microorganisms">
        <title>Paenibacillus lutrae sp. nov., A Chitinolytic Species Isolated from A River Otter in Castril Natural Park, Granada, Spain.</title>
        <authorList>
            <person name="Rodriguez M."/>
            <person name="Reina J.C."/>
            <person name="Bejar V."/>
            <person name="Llamas I."/>
        </authorList>
    </citation>
    <scope>NUCLEOTIDE SEQUENCE [LARGE SCALE GENOMIC DNA]</scope>
    <source>
        <strain evidence="2 3">N10</strain>
    </source>
</reference>
<dbReference type="GO" id="GO:0005975">
    <property type="term" value="P:carbohydrate metabolic process"/>
    <property type="evidence" value="ECO:0007669"/>
    <property type="project" value="InterPro"/>
</dbReference>
<evidence type="ECO:0008006" key="4">
    <source>
        <dbReference type="Google" id="ProtNLM"/>
    </source>
</evidence>
<evidence type="ECO:0000256" key="1">
    <source>
        <dbReference type="SAM" id="MobiDB-lite"/>
    </source>
</evidence>
<feature type="compositionally biased region" description="Basic and acidic residues" evidence="1">
    <location>
        <begin position="545"/>
        <end position="565"/>
    </location>
</feature>
<accession>A0A7X3FKH1</accession>
<name>A0A7X3FKH1_9BACL</name>
<dbReference type="RefSeq" id="WP_157337017.1">
    <property type="nucleotide sequence ID" value="NZ_RHLK01000009.1"/>
</dbReference>
<comment type="caution">
    <text evidence="2">The sequence shown here is derived from an EMBL/GenBank/DDBJ whole genome shotgun (WGS) entry which is preliminary data.</text>
</comment>
<dbReference type="SUPFAM" id="SSF88713">
    <property type="entry name" value="Glycoside hydrolase/deacetylase"/>
    <property type="match status" value="1"/>
</dbReference>
<dbReference type="AlphaFoldDB" id="A0A7X3FKH1"/>
<dbReference type="Proteomes" id="UP000490800">
    <property type="component" value="Unassembled WGS sequence"/>
</dbReference>
<evidence type="ECO:0000313" key="2">
    <source>
        <dbReference type="EMBL" id="MVP01007.1"/>
    </source>
</evidence>
<dbReference type="InterPro" id="IPR011330">
    <property type="entry name" value="Glyco_hydro/deAcase_b/a-brl"/>
</dbReference>
<organism evidence="2 3">
    <name type="scientific">Paenibacillus lutrae</name>
    <dbReference type="NCBI Taxonomy" id="2078573"/>
    <lineage>
        <taxon>Bacteria</taxon>
        <taxon>Bacillati</taxon>
        <taxon>Bacillota</taxon>
        <taxon>Bacilli</taxon>
        <taxon>Bacillales</taxon>
        <taxon>Paenibacillaceae</taxon>
        <taxon>Paenibacillus</taxon>
    </lineage>
</organism>
<keyword evidence="3" id="KW-1185">Reference proteome</keyword>
<dbReference type="OrthoDB" id="2492838at2"/>